<organism evidence="2 3">
    <name type="scientific">Kitasatospora paracochleata</name>
    <dbReference type="NCBI Taxonomy" id="58354"/>
    <lineage>
        <taxon>Bacteria</taxon>
        <taxon>Bacillati</taxon>
        <taxon>Actinomycetota</taxon>
        <taxon>Actinomycetes</taxon>
        <taxon>Kitasatosporales</taxon>
        <taxon>Streptomycetaceae</taxon>
        <taxon>Kitasatospora</taxon>
    </lineage>
</organism>
<name>A0ABT1J604_9ACTN</name>
<comment type="caution">
    <text evidence="2">The sequence shown here is derived from an EMBL/GenBank/DDBJ whole genome shotgun (WGS) entry which is preliminary data.</text>
</comment>
<feature type="transmembrane region" description="Helical" evidence="1">
    <location>
        <begin position="6"/>
        <end position="25"/>
    </location>
</feature>
<accession>A0ABT1J604</accession>
<reference evidence="2 3" key="1">
    <citation type="submission" date="2022-06" db="EMBL/GenBank/DDBJ databases">
        <title>Sequencing the genomes of 1000 actinobacteria strains.</title>
        <authorList>
            <person name="Klenk H.-P."/>
        </authorList>
    </citation>
    <scope>NUCLEOTIDE SEQUENCE [LARGE SCALE GENOMIC DNA]</scope>
    <source>
        <strain evidence="2 3">DSM 41656</strain>
    </source>
</reference>
<dbReference type="Proteomes" id="UP001206483">
    <property type="component" value="Unassembled WGS sequence"/>
</dbReference>
<keyword evidence="1" id="KW-0472">Membrane</keyword>
<evidence type="ECO:0000256" key="1">
    <source>
        <dbReference type="SAM" id="Phobius"/>
    </source>
</evidence>
<protein>
    <submittedName>
        <fullName evidence="2">Uncharacterized protein</fullName>
    </submittedName>
</protein>
<keyword evidence="1" id="KW-1133">Transmembrane helix</keyword>
<keyword evidence="3" id="KW-1185">Reference proteome</keyword>
<keyword evidence="1" id="KW-0812">Transmembrane</keyword>
<gene>
    <name evidence="2" type="ORF">FHR36_006051</name>
</gene>
<evidence type="ECO:0000313" key="2">
    <source>
        <dbReference type="EMBL" id="MCP2312870.1"/>
    </source>
</evidence>
<sequence length="33" mass="3597">MTGRHAEFFAVLVLGGVCGVAWLLLQRAVRGLR</sequence>
<dbReference type="EMBL" id="JAMZDX010000006">
    <property type="protein sequence ID" value="MCP2312870.1"/>
    <property type="molecule type" value="Genomic_DNA"/>
</dbReference>
<evidence type="ECO:0000313" key="3">
    <source>
        <dbReference type="Proteomes" id="UP001206483"/>
    </source>
</evidence>
<proteinExistence type="predicted"/>